<feature type="compositionally biased region" description="Low complexity" evidence="1">
    <location>
        <begin position="221"/>
        <end position="231"/>
    </location>
</feature>
<accession>A0A2P6VII9</accession>
<dbReference type="Gene3D" id="3.30.530.20">
    <property type="match status" value="1"/>
</dbReference>
<dbReference type="SUPFAM" id="SSF55961">
    <property type="entry name" value="Bet v1-like"/>
    <property type="match status" value="2"/>
</dbReference>
<dbReference type="AlphaFoldDB" id="A0A2P6VII9"/>
<reference evidence="3 4" key="1">
    <citation type="journal article" date="2018" name="Plant J.">
        <title>Genome sequences of Chlorella sorokiniana UTEX 1602 and Micractinium conductrix SAG 241.80: implications to maltose excretion by a green alga.</title>
        <authorList>
            <person name="Arriola M.B."/>
            <person name="Velmurugan N."/>
            <person name="Zhang Y."/>
            <person name="Plunkett M.H."/>
            <person name="Hondzo H."/>
            <person name="Barney B.M."/>
        </authorList>
    </citation>
    <scope>NUCLEOTIDE SEQUENCE [LARGE SCALE GENOMIC DNA]</scope>
    <source>
        <strain evidence="3 4">SAG 241.80</strain>
    </source>
</reference>
<dbReference type="Pfam" id="PF03364">
    <property type="entry name" value="Polyketide_cyc"/>
    <property type="match status" value="1"/>
</dbReference>
<dbReference type="PANTHER" id="PTHR34060:SF1">
    <property type="entry name" value="POLYKETIDE CYCLASE _ DEHYDRASE AND LIPID TRANSPORT PROTEIN"/>
    <property type="match status" value="1"/>
</dbReference>
<dbReference type="InterPro" id="IPR005031">
    <property type="entry name" value="COQ10_START"/>
</dbReference>
<dbReference type="PANTHER" id="PTHR34060">
    <property type="entry name" value="POLYKETIDE CYCLASE / DEHYDRASE AND LIPID TRANSPORT PROTEIN"/>
    <property type="match status" value="1"/>
</dbReference>
<feature type="compositionally biased region" description="Gly residues" evidence="1">
    <location>
        <begin position="232"/>
        <end position="245"/>
    </location>
</feature>
<feature type="region of interest" description="Disordered" evidence="1">
    <location>
        <begin position="1"/>
        <end position="82"/>
    </location>
</feature>
<gene>
    <name evidence="3" type="ORF">C2E20_3159</name>
</gene>
<dbReference type="EMBL" id="LHPF02000006">
    <property type="protein sequence ID" value="PSC73877.1"/>
    <property type="molecule type" value="Genomic_DNA"/>
</dbReference>
<dbReference type="InterPro" id="IPR023393">
    <property type="entry name" value="START-like_dom_sf"/>
</dbReference>
<feature type="region of interest" description="Disordered" evidence="1">
    <location>
        <begin position="221"/>
        <end position="253"/>
    </location>
</feature>
<sequence>MTLQPALHRRPLSRVAGPAAATPPLPPPRQAAAWQQGSRDTSRGLVPPSQRRGGPVHAAASTTSGGGERPLPPGKWQQSPAGAAAARAAAAAQVDLAIEPGPNNARCVWAGVDVRAPAPAVFAALTSYERLGTFIPGLAENRCLERFDGGCRLLQVGQQDVALGLRFCARVVLRIREWPAGVPAQLLARSPNRRSAGGGGGAAGRVAGFWPFSGGASSSGSSGWGWPAGASSGSGSGWDSGGGSSGEEEAGAWSERRFLRPRSPLAGSSPMDLSFELCEGDFAAFRGLWRMQPAPDGAACRLSYTLFVRPQPWLPVGLVEARVRIIRAGHLQDLLRPSIVCLRPCETLDAVCRRLIDAAGLEGRVLEEVQV</sequence>
<evidence type="ECO:0000313" key="3">
    <source>
        <dbReference type="EMBL" id="PSC73877.1"/>
    </source>
</evidence>
<dbReference type="Proteomes" id="UP000239649">
    <property type="component" value="Unassembled WGS sequence"/>
</dbReference>
<organism evidence="3 4">
    <name type="scientific">Micractinium conductrix</name>
    <dbReference type="NCBI Taxonomy" id="554055"/>
    <lineage>
        <taxon>Eukaryota</taxon>
        <taxon>Viridiplantae</taxon>
        <taxon>Chlorophyta</taxon>
        <taxon>core chlorophytes</taxon>
        <taxon>Trebouxiophyceae</taxon>
        <taxon>Chlorellales</taxon>
        <taxon>Chlorellaceae</taxon>
        <taxon>Chlorella clade</taxon>
        <taxon>Micractinium</taxon>
    </lineage>
</organism>
<evidence type="ECO:0000313" key="4">
    <source>
        <dbReference type="Proteomes" id="UP000239649"/>
    </source>
</evidence>
<proteinExistence type="predicted"/>
<name>A0A2P6VII9_9CHLO</name>
<comment type="caution">
    <text evidence="3">The sequence shown here is derived from an EMBL/GenBank/DDBJ whole genome shotgun (WGS) entry which is preliminary data.</text>
</comment>
<dbReference type="OrthoDB" id="5732at2759"/>
<feature type="domain" description="Coenzyme Q-binding protein COQ10 START" evidence="2">
    <location>
        <begin position="271"/>
        <end position="326"/>
    </location>
</feature>
<keyword evidence="4" id="KW-1185">Reference proteome</keyword>
<protein>
    <recommendedName>
        <fullName evidence="2">Coenzyme Q-binding protein COQ10 START domain-containing protein</fullName>
    </recommendedName>
</protein>
<evidence type="ECO:0000259" key="2">
    <source>
        <dbReference type="Pfam" id="PF03364"/>
    </source>
</evidence>
<evidence type="ECO:0000256" key="1">
    <source>
        <dbReference type="SAM" id="MobiDB-lite"/>
    </source>
</evidence>